<dbReference type="GO" id="GO:0003730">
    <property type="term" value="F:mRNA 3'-UTR binding"/>
    <property type="evidence" value="ECO:0007669"/>
    <property type="project" value="TreeGrafter"/>
</dbReference>
<dbReference type="Gene3D" id="3.30.1330.30">
    <property type="match status" value="1"/>
</dbReference>
<dbReference type="GO" id="GO:0005739">
    <property type="term" value="C:mitochondrion"/>
    <property type="evidence" value="ECO:0007669"/>
    <property type="project" value="TreeGrafter"/>
</dbReference>
<dbReference type="GO" id="GO:0043021">
    <property type="term" value="F:ribonucleoprotein complex binding"/>
    <property type="evidence" value="ECO:0007669"/>
    <property type="project" value="TreeGrafter"/>
</dbReference>
<dbReference type="InterPro" id="IPR029064">
    <property type="entry name" value="Ribosomal_eL30-like_sf"/>
</dbReference>
<dbReference type="GeneTree" id="ENSGT00490000043356"/>
<dbReference type="PANTHER" id="PTHR13284">
    <property type="entry name" value="GH01354P"/>
    <property type="match status" value="1"/>
</dbReference>
<dbReference type="GO" id="GO:1990904">
    <property type="term" value="C:ribonucleoprotein complex"/>
    <property type="evidence" value="ECO:0007669"/>
    <property type="project" value="TreeGrafter"/>
</dbReference>
<feature type="compositionally biased region" description="Acidic residues" evidence="1">
    <location>
        <begin position="172"/>
        <end position="194"/>
    </location>
</feature>
<feature type="compositionally biased region" description="Basic and acidic residues" evidence="1">
    <location>
        <begin position="134"/>
        <end position="151"/>
    </location>
</feature>
<evidence type="ECO:0000259" key="2">
    <source>
        <dbReference type="Pfam" id="PF01248"/>
    </source>
</evidence>
<sequence>QDDEEFPGLSASLGPRRLPMARPGFSGAGTAPQPQTSVPKKGSGKKSKAPVTLDLGDVLATFERQQHEQQEIAEANAAAAAAPATASSVLPTSKSERGGPVPHNPLDSSAPAVKRGKERETPRAKKPTTLKKVILKEREERKRRRLCEERGLVYVPGGDLPASDADARKDEGGEETEAETESELETEQETEAESDAERPMGGSPPDVEPPDTPQDISADPNGNQALPRGQGADDGIADCGVMWCQHREPFLGLPSEASAGKRCGLGVRAILSILELKLIGPRCIVCACVCRSVMTAGGLDEALQTVIALASEQSVPFVFALNRKALGHCLNKKVPVSVVGVFHYGGAETHFQRLVALTEEARSAYRNMVSSLQRQEAAATSEPTGHTEDPL</sequence>
<name>S4RC34_PETMA</name>
<reference evidence="3" key="1">
    <citation type="submission" date="2025-08" db="UniProtKB">
        <authorList>
            <consortium name="Ensembl"/>
        </authorList>
    </citation>
    <scope>IDENTIFICATION</scope>
</reference>
<protein>
    <submittedName>
        <fullName evidence="3">SECIS binding protein 2</fullName>
    </submittedName>
</protein>
<evidence type="ECO:0000256" key="1">
    <source>
        <dbReference type="SAM" id="MobiDB-lite"/>
    </source>
</evidence>
<accession>S4RC34</accession>
<proteinExistence type="predicted"/>
<dbReference type="InterPro" id="IPR004038">
    <property type="entry name" value="Ribosomal_eL8/eL30/eS12/Gad45"/>
</dbReference>
<feature type="region of interest" description="Disordered" evidence="1">
    <location>
        <begin position="1"/>
        <end position="52"/>
    </location>
</feature>
<organism evidence="3">
    <name type="scientific">Petromyzon marinus</name>
    <name type="common">Sea lamprey</name>
    <dbReference type="NCBI Taxonomy" id="7757"/>
    <lineage>
        <taxon>Eukaryota</taxon>
        <taxon>Metazoa</taxon>
        <taxon>Chordata</taxon>
        <taxon>Craniata</taxon>
        <taxon>Vertebrata</taxon>
        <taxon>Cyclostomata</taxon>
        <taxon>Hyperoartia</taxon>
        <taxon>Petromyzontiformes</taxon>
        <taxon>Petromyzontidae</taxon>
        <taxon>Petromyzon</taxon>
    </lineage>
</organism>
<dbReference type="GO" id="GO:0035368">
    <property type="term" value="F:selenocysteine insertion sequence binding"/>
    <property type="evidence" value="ECO:0007669"/>
    <property type="project" value="InterPro"/>
</dbReference>
<feature type="region of interest" description="Disordered" evidence="1">
    <location>
        <begin position="67"/>
        <end position="231"/>
    </location>
</feature>
<dbReference type="PANTHER" id="PTHR13284:SF4">
    <property type="entry name" value="C2H2-TYPE DOMAIN-CONTAINING PROTEIN"/>
    <property type="match status" value="1"/>
</dbReference>
<feature type="compositionally biased region" description="Low complexity" evidence="1">
    <location>
        <begin position="72"/>
        <end position="86"/>
    </location>
</feature>
<dbReference type="InterPro" id="IPR040051">
    <property type="entry name" value="SECISBP2"/>
</dbReference>
<feature type="domain" description="Ribosomal protein eL8/eL30/eS12/Gadd45" evidence="2">
    <location>
        <begin position="305"/>
        <end position="347"/>
    </location>
</feature>
<dbReference type="AlphaFoldDB" id="S4RC34"/>
<evidence type="ECO:0000313" key="3">
    <source>
        <dbReference type="Ensembl" id="ENSPMAP00000002766.1"/>
    </source>
</evidence>
<dbReference type="Pfam" id="PF01248">
    <property type="entry name" value="Ribosomal_L7Ae"/>
    <property type="match status" value="1"/>
</dbReference>
<dbReference type="Ensembl" id="ENSPMAT00000002779.1">
    <property type="protein sequence ID" value="ENSPMAP00000002766.1"/>
    <property type="gene ID" value="ENSPMAG00000002525.1"/>
</dbReference>
<reference evidence="3" key="2">
    <citation type="submission" date="2025-09" db="UniProtKB">
        <authorList>
            <consortium name="Ensembl"/>
        </authorList>
    </citation>
    <scope>IDENTIFICATION</scope>
</reference>
<dbReference type="SUPFAM" id="SSF55315">
    <property type="entry name" value="L30e-like"/>
    <property type="match status" value="1"/>
</dbReference>